<dbReference type="PRINTS" id="PR00081">
    <property type="entry name" value="GDHRDH"/>
</dbReference>
<dbReference type="PROSITE" id="PS00061">
    <property type="entry name" value="ADH_SHORT"/>
    <property type="match status" value="1"/>
</dbReference>
<organism evidence="3 4">
    <name type="scientific">Nocardioides simplex</name>
    <name type="common">Arthrobacter simplex</name>
    <dbReference type="NCBI Taxonomy" id="2045"/>
    <lineage>
        <taxon>Bacteria</taxon>
        <taxon>Bacillati</taxon>
        <taxon>Actinomycetota</taxon>
        <taxon>Actinomycetes</taxon>
        <taxon>Propionibacteriales</taxon>
        <taxon>Nocardioidaceae</taxon>
        <taxon>Pimelobacter</taxon>
    </lineage>
</organism>
<dbReference type="FunFam" id="3.40.50.720:FF:000084">
    <property type="entry name" value="Short-chain dehydrogenase reductase"/>
    <property type="match status" value="1"/>
</dbReference>
<sequence>MENAAPRPKVALVTGAASGIGRATAELLAARGYTVAALDIAEDRLHQAAAEAPSSGSARIHPFPVDVADRDRVGFAVEDVAATHGGIDIVVNCAASFLARGVDVTPQEWDSVLRVNVQGISNVVQAAHPHLARSEGAAVVNTASISAHVAQPQRWTYNTTKSAIVGLTRCMAMDLAADGIRVNSVSPGWIWTPEVAAAAADGGRERWEPVWGRFHLLRRLGEAAEVAAAIGFLCSPDASFITGVDLPVDGGYLAMGPEGLGDSSSFAGSA</sequence>
<gene>
    <name evidence="3" type="ORF">F9L07_16495</name>
</gene>
<dbReference type="PANTHER" id="PTHR24321:SF8">
    <property type="entry name" value="ESTRADIOL 17-BETA-DEHYDROGENASE 8-RELATED"/>
    <property type="match status" value="1"/>
</dbReference>
<dbReference type="EMBL" id="WBVM01000001">
    <property type="protein sequence ID" value="KAB2813267.1"/>
    <property type="molecule type" value="Genomic_DNA"/>
</dbReference>
<comment type="caution">
    <text evidence="3">The sequence shown here is derived from an EMBL/GenBank/DDBJ whole genome shotgun (WGS) entry which is preliminary data.</text>
</comment>
<evidence type="ECO:0000313" key="3">
    <source>
        <dbReference type="EMBL" id="KAB2813267.1"/>
    </source>
</evidence>
<dbReference type="GO" id="GO:0016491">
    <property type="term" value="F:oxidoreductase activity"/>
    <property type="evidence" value="ECO:0007669"/>
    <property type="project" value="UniProtKB-KW"/>
</dbReference>
<evidence type="ECO:0000256" key="1">
    <source>
        <dbReference type="ARBA" id="ARBA00006484"/>
    </source>
</evidence>
<dbReference type="SUPFAM" id="SSF51735">
    <property type="entry name" value="NAD(P)-binding Rossmann-fold domains"/>
    <property type="match status" value="1"/>
</dbReference>
<dbReference type="PANTHER" id="PTHR24321">
    <property type="entry name" value="DEHYDROGENASES, SHORT CHAIN"/>
    <property type="match status" value="1"/>
</dbReference>
<dbReference type="RefSeq" id="WP_151580571.1">
    <property type="nucleotide sequence ID" value="NZ_JBIWND010000001.1"/>
</dbReference>
<name>A0A7J5E5D4_NOCSI</name>
<dbReference type="AlphaFoldDB" id="A0A7J5E5D4"/>
<dbReference type="Gene3D" id="3.40.50.720">
    <property type="entry name" value="NAD(P)-binding Rossmann-like Domain"/>
    <property type="match status" value="1"/>
</dbReference>
<dbReference type="InterPro" id="IPR036291">
    <property type="entry name" value="NAD(P)-bd_dom_sf"/>
</dbReference>
<keyword evidence="2" id="KW-0560">Oxidoreductase</keyword>
<accession>A0A7J5E5D4</accession>
<evidence type="ECO:0000313" key="4">
    <source>
        <dbReference type="Proteomes" id="UP000449906"/>
    </source>
</evidence>
<dbReference type="InterPro" id="IPR002347">
    <property type="entry name" value="SDR_fam"/>
</dbReference>
<dbReference type="Proteomes" id="UP000449906">
    <property type="component" value="Unassembled WGS sequence"/>
</dbReference>
<dbReference type="CDD" id="cd05233">
    <property type="entry name" value="SDR_c"/>
    <property type="match status" value="1"/>
</dbReference>
<comment type="similarity">
    <text evidence="1">Belongs to the short-chain dehydrogenases/reductases (SDR) family.</text>
</comment>
<proteinExistence type="inferred from homology"/>
<dbReference type="PRINTS" id="PR00080">
    <property type="entry name" value="SDRFAMILY"/>
</dbReference>
<reference evidence="3 4" key="1">
    <citation type="submission" date="2019-09" db="EMBL/GenBank/DDBJ databases">
        <title>Pimelobacter sp. isolated from Paulinella.</title>
        <authorList>
            <person name="Jeong S.E."/>
        </authorList>
    </citation>
    <scope>NUCLEOTIDE SEQUENCE [LARGE SCALE GENOMIC DNA]</scope>
    <source>
        <strain evidence="3 4">Pch-N</strain>
    </source>
</reference>
<dbReference type="Pfam" id="PF13561">
    <property type="entry name" value="adh_short_C2"/>
    <property type="match status" value="1"/>
</dbReference>
<protein>
    <submittedName>
        <fullName evidence="3">SDR family oxidoreductase</fullName>
    </submittedName>
</protein>
<dbReference type="InterPro" id="IPR020904">
    <property type="entry name" value="Sc_DH/Rdtase_CS"/>
</dbReference>
<evidence type="ECO:0000256" key="2">
    <source>
        <dbReference type="ARBA" id="ARBA00023002"/>
    </source>
</evidence>